<dbReference type="GO" id="GO:0016024">
    <property type="term" value="P:CDP-diacylglycerol biosynthetic process"/>
    <property type="evidence" value="ECO:0007669"/>
    <property type="project" value="UniProtKB-UniPathway"/>
</dbReference>
<dbReference type="GO" id="GO:0004605">
    <property type="term" value="F:phosphatidate cytidylyltransferase activity"/>
    <property type="evidence" value="ECO:0007669"/>
    <property type="project" value="UniProtKB-EC"/>
</dbReference>
<gene>
    <name evidence="20" type="primary">cdsA</name>
    <name evidence="20" type="ORF">IZ6_15050</name>
</gene>
<evidence type="ECO:0000313" key="21">
    <source>
        <dbReference type="Proteomes" id="UP000515317"/>
    </source>
</evidence>
<evidence type="ECO:0000256" key="5">
    <source>
        <dbReference type="ARBA" id="ARBA00010185"/>
    </source>
</evidence>
<keyword evidence="8" id="KW-1003">Cell membrane</keyword>
<comment type="similarity">
    <text evidence="5 18">Belongs to the CDS family.</text>
</comment>
<evidence type="ECO:0000256" key="1">
    <source>
        <dbReference type="ARBA" id="ARBA00001698"/>
    </source>
</evidence>
<keyword evidence="21" id="KW-1185">Reference proteome</keyword>
<dbReference type="InterPro" id="IPR000374">
    <property type="entry name" value="PC_trans"/>
</dbReference>
<evidence type="ECO:0000256" key="18">
    <source>
        <dbReference type="RuleBase" id="RU003938"/>
    </source>
</evidence>
<feature type="transmembrane region" description="Helical" evidence="19">
    <location>
        <begin position="198"/>
        <end position="216"/>
    </location>
</feature>
<dbReference type="Pfam" id="PF01148">
    <property type="entry name" value="CTP_transf_1"/>
    <property type="match status" value="1"/>
</dbReference>
<comment type="pathway">
    <text evidence="3 18">Phospholipid metabolism; CDP-diacylglycerol biosynthesis; CDP-diacylglycerol from sn-glycerol 3-phosphate: step 3/3.</text>
</comment>
<dbReference type="KEGG" id="tso:IZ6_15050"/>
<evidence type="ECO:0000256" key="10">
    <source>
        <dbReference type="ARBA" id="ARBA00022679"/>
    </source>
</evidence>
<dbReference type="PANTHER" id="PTHR46382">
    <property type="entry name" value="PHOSPHATIDATE CYTIDYLYLTRANSFERASE"/>
    <property type="match status" value="1"/>
</dbReference>
<keyword evidence="12 18" id="KW-0548">Nucleotidyltransferase</keyword>
<evidence type="ECO:0000256" key="15">
    <source>
        <dbReference type="ARBA" id="ARBA00023136"/>
    </source>
</evidence>
<organism evidence="20 21">
    <name type="scientific">Terrihabitans soli</name>
    <dbReference type="NCBI Taxonomy" id="708113"/>
    <lineage>
        <taxon>Bacteria</taxon>
        <taxon>Pseudomonadati</taxon>
        <taxon>Pseudomonadota</taxon>
        <taxon>Alphaproteobacteria</taxon>
        <taxon>Hyphomicrobiales</taxon>
        <taxon>Terrihabitans</taxon>
    </lineage>
</organism>
<evidence type="ECO:0000256" key="3">
    <source>
        <dbReference type="ARBA" id="ARBA00005119"/>
    </source>
</evidence>
<feature type="transmembrane region" description="Helical" evidence="19">
    <location>
        <begin position="12"/>
        <end position="45"/>
    </location>
</feature>
<dbReference type="UniPathway" id="UPA00557">
    <property type="reaction ID" value="UER00614"/>
</dbReference>
<dbReference type="PROSITE" id="PS01315">
    <property type="entry name" value="CDS"/>
    <property type="match status" value="1"/>
</dbReference>
<evidence type="ECO:0000256" key="13">
    <source>
        <dbReference type="ARBA" id="ARBA00022989"/>
    </source>
</evidence>
<evidence type="ECO:0000256" key="17">
    <source>
        <dbReference type="ARBA" id="ARBA00023264"/>
    </source>
</evidence>
<evidence type="ECO:0000256" key="7">
    <source>
        <dbReference type="ARBA" id="ARBA00019373"/>
    </source>
</evidence>
<feature type="transmembrane region" description="Helical" evidence="19">
    <location>
        <begin position="123"/>
        <end position="144"/>
    </location>
</feature>
<dbReference type="GO" id="GO:0005886">
    <property type="term" value="C:plasma membrane"/>
    <property type="evidence" value="ECO:0007669"/>
    <property type="project" value="UniProtKB-SubCell"/>
</dbReference>
<evidence type="ECO:0000256" key="6">
    <source>
        <dbReference type="ARBA" id="ARBA00012487"/>
    </source>
</evidence>
<keyword evidence="13 19" id="KW-1133">Transmembrane helix</keyword>
<dbReference type="PANTHER" id="PTHR46382:SF1">
    <property type="entry name" value="PHOSPHATIDATE CYTIDYLYLTRANSFERASE"/>
    <property type="match status" value="1"/>
</dbReference>
<keyword evidence="17" id="KW-1208">Phospholipid metabolism</keyword>
<evidence type="ECO:0000256" key="8">
    <source>
        <dbReference type="ARBA" id="ARBA00022475"/>
    </source>
</evidence>
<evidence type="ECO:0000256" key="12">
    <source>
        <dbReference type="ARBA" id="ARBA00022695"/>
    </source>
</evidence>
<proteinExistence type="inferred from homology"/>
<dbReference type="EMBL" id="AP023361">
    <property type="protein sequence ID" value="BCJ90770.1"/>
    <property type="molecule type" value="Genomic_DNA"/>
</dbReference>
<evidence type="ECO:0000256" key="11">
    <source>
        <dbReference type="ARBA" id="ARBA00022692"/>
    </source>
</evidence>
<reference evidence="20 21" key="1">
    <citation type="submission" date="2020-08" db="EMBL/GenBank/DDBJ databases">
        <title>Genome sequence of Rhizobiales bacterium strain IZ6.</title>
        <authorList>
            <person name="Nakai R."/>
            <person name="Naganuma T."/>
        </authorList>
    </citation>
    <scope>NUCLEOTIDE SEQUENCE [LARGE SCALE GENOMIC DNA]</scope>
    <source>
        <strain evidence="20 21">IZ6</strain>
    </source>
</reference>
<keyword evidence="9" id="KW-0444">Lipid biosynthesis</keyword>
<evidence type="ECO:0000256" key="19">
    <source>
        <dbReference type="SAM" id="Phobius"/>
    </source>
</evidence>
<keyword evidence="15 19" id="KW-0472">Membrane</keyword>
<name>A0A6S6QUX7_9HYPH</name>
<dbReference type="Proteomes" id="UP000515317">
    <property type="component" value="Chromosome"/>
</dbReference>
<evidence type="ECO:0000313" key="20">
    <source>
        <dbReference type="EMBL" id="BCJ90770.1"/>
    </source>
</evidence>
<sequence>MPRKTSELKARIFSGIVMAGAALFCAWQGGILLFIFWLAAAIAILVEWWKLTGASVGWKFPGLVYAALALAAPVILRMDDELGFAALLWLFAVVWVSDVMAYVCGRLIGGPKLWPRISPNKTWAGFIGGTGFSVAAATGIASFFAAPALIPVAIVSLIAAVISQGGDLFESSLKRRFGVKDSSKLIPGHGGVMDRLDGFVLAGGFALILGLLRGGFEAAGRGVLMW</sequence>
<comment type="subcellular location">
    <subcellularLocation>
        <location evidence="2">Cell membrane</location>
        <topology evidence="2">Multi-pass membrane protein</topology>
    </subcellularLocation>
</comment>
<protein>
    <recommendedName>
        <fullName evidence="7 18">Phosphatidate cytidylyltransferase</fullName>
        <ecNumber evidence="6 18">2.7.7.41</ecNumber>
    </recommendedName>
</protein>
<feature type="transmembrane region" description="Helical" evidence="19">
    <location>
        <begin position="82"/>
        <end position="103"/>
    </location>
</feature>
<dbReference type="RefSeq" id="WP_222877378.1">
    <property type="nucleotide sequence ID" value="NZ_AP023361.1"/>
</dbReference>
<accession>A0A6S6QUX7</accession>
<evidence type="ECO:0000256" key="4">
    <source>
        <dbReference type="ARBA" id="ARBA00005189"/>
    </source>
</evidence>
<evidence type="ECO:0000256" key="2">
    <source>
        <dbReference type="ARBA" id="ARBA00004651"/>
    </source>
</evidence>
<feature type="transmembrane region" description="Helical" evidence="19">
    <location>
        <begin position="150"/>
        <end position="169"/>
    </location>
</feature>
<dbReference type="AlphaFoldDB" id="A0A6S6QUX7"/>
<evidence type="ECO:0000256" key="16">
    <source>
        <dbReference type="ARBA" id="ARBA00023209"/>
    </source>
</evidence>
<evidence type="ECO:0000256" key="14">
    <source>
        <dbReference type="ARBA" id="ARBA00023098"/>
    </source>
</evidence>
<feature type="transmembrane region" description="Helical" evidence="19">
    <location>
        <begin position="57"/>
        <end position="76"/>
    </location>
</feature>
<evidence type="ECO:0000256" key="9">
    <source>
        <dbReference type="ARBA" id="ARBA00022516"/>
    </source>
</evidence>
<comment type="catalytic activity">
    <reaction evidence="1 18">
        <text>a 1,2-diacyl-sn-glycero-3-phosphate + CTP + H(+) = a CDP-1,2-diacyl-sn-glycerol + diphosphate</text>
        <dbReference type="Rhea" id="RHEA:16229"/>
        <dbReference type="ChEBI" id="CHEBI:15378"/>
        <dbReference type="ChEBI" id="CHEBI:33019"/>
        <dbReference type="ChEBI" id="CHEBI:37563"/>
        <dbReference type="ChEBI" id="CHEBI:58332"/>
        <dbReference type="ChEBI" id="CHEBI:58608"/>
        <dbReference type="EC" id="2.7.7.41"/>
    </reaction>
</comment>
<comment type="pathway">
    <text evidence="4">Lipid metabolism.</text>
</comment>
<dbReference type="EC" id="2.7.7.41" evidence="6 18"/>
<keyword evidence="16" id="KW-0594">Phospholipid biosynthesis</keyword>
<keyword evidence="14" id="KW-0443">Lipid metabolism</keyword>
<keyword evidence="11 18" id="KW-0812">Transmembrane</keyword>
<keyword evidence="10 18" id="KW-0808">Transferase</keyword>